<dbReference type="AlphaFoldDB" id="A0A7W8KDX0"/>
<evidence type="ECO:0000259" key="1">
    <source>
        <dbReference type="Pfam" id="PF13628"/>
    </source>
</evidence>
<dbReference type="PANTHER" id="PTHR38593">
    <property type="entry name" value="BLR2558 PROTEIN"/>
    <property type="match status" value="1"/>
</dbReference>
<dbReference type="Gene3D" id="1.20.1260.10">
    <property type="match status" value="1"/>
</dbReference>
<feature type="domain" description="DUF4142" evidence="1">
    <location>
        <begin position="2"/>
        <end position="130"/>
    </location>
</feature>
<gene>
    <name evidence="2" type="ORF">HNQ07_001853</name>
</gene>
<dbReference type="Proteomes" id="UP000539473">
    <property type="component" value="Unassembled WGS sequence"/>
</dbReference>
<dbReference type="InterPro" id="IPR012347">
    <property type="entry name" value="Ferritin-like"/>
</dbReference>
<dbReference type="Pfam" id="PF13628">
    <property type="entry name" value="DUF4142"/>
    <property type="match status" value="1"/>
</dbReference>
<dbReference type="PANTHER" id="PTHR38593:SF1">
    <property type="entry name" value="BLR2558 PROTEIN"/>
    <property type="match status" value="1"/>
</dbReference>
<protein>
    <submittedName>
        <fullName evidence="2">Putative membrane protein</fullName>
    </submittedName>
</protein>
<dbReference type="RefSeq" id="WP_184110974.1">
    <property type="nucleotide sequence ID" value="NZ_BNAJ01000004.1"/>
</dbReference>
<name>A0A7W8KDX0_9DEIO</name>
<comment type="caution">
    <text evidence="2">The sequence shown here is derived from an EMBL/GenBank/DDBJ whole genome shotgun (WGS) entry which is preliminary data.</text>
</comment>
<evidence type="ECO:0000313" key="3">
    <source>
        <dbReference type="Proteomes" id="UP000539473"/>
    </source>
</evidence>
<reference evidence="2 3" key="1">
    <citation type="submission" date="2020-08" db="EMBL/GenBank/DDBJ databases">
        <title>Genomic Encyclopedia of Type Strains, Phase IV (KMG-IV): sequencing the most valuable type-strain genomes for metagenomic binning, comparative biology and taxonomic classification.</title>
        <authorList>
            <person name="Goeker M."/>
        </authorList>
    </citation>
    <scope>NUCLEOTIDE SEQUENCE [LARGE SCALE GENOMIC DNA]</scope>
    <source>
        <strain evidence="2 3">DSM 27521</strain>
    </source>
</reference>
<accession>A0A7W8KDX0</accession>
<organism evidence="2 3">
    <name type="scientific">Deinococcus metalli</name>
    <dbReference type="NCBI Taxonomy" id="1141878"/>
    <lineage>
        <taxon>Bacteria</taxon>
        <taxon>Thermotogati</taxon>
        <taxon>Deinococcota</taxon>
        <taxon>Deinococci</taxon>
        <taxon>Deinococcales</taxon>
        <taxon>Deinococcaceae</taxon>
        <taxon>Deinococcus</taxon>
    </lineage>
</organism>
<proteinExistence type="predicted"/>
<sequence length="136" mass="14501">MQAALSDMFEIRSSQLAATRSGNAKVKALAQQLIKDHTDASRKLAALAPRLNIRLPTAPDPLKAAELTALGLQQGEGFDRAYLAAQVTAHEQAVNLFTAYGKSGAQAQLKAHATSTLPALQKHLQTARDLFKGIAQ</sequence>
<dbReference type="EMBL" id="JACHFK010000004">
    <property type="protein sequence ID" value="MBB5376389.1"/>
    <property type="molecule type" value="Genomic_DNA"/>
</dbReference>
<evidence type="ECO:0000313" key="2">
    <source>
        <dbReference type="EMBL" id="MBB5376389.1"/>
    </source>
</evidence>
<dbReference type="InterPro" id="IPR025419">
    <property type="entry name" value="DUF4142"/>
</dbReference>